<proteinExistence type="predicted"/>
<evidence type="ECO:0000256" key="3">
    <source>
        <dbReference type="ARBA" id="ARBA00022723"/>
    </source>
</evidence>
<dbReference type="AlphaFoldDB" id="A0A9W8ARN5"/>
<accession>A0A9W8ARN5</accession>
<protein>
    <recommendedName>
        <fullName evidence="7">EF-hand domain-containing protein</fullName>
    </recommendedName>
</protein>
<evidence type="ECO:0000256" key="5">
    <source>
        <dbReference type="ARBA" id="ARBA00022837"/>
    </source>
</evidence>
<dbReference type="GO" id="GO:0048306">
    <property type="term" value="F:calcium-dependent protein binding"/>
    <property type="evidence" value="ECO:0007669"/>
    <property type="project" value="UniProtKB-ARBA"/>
</dbReference>
<dbReference type="PANTHER" id="PTHR46212:SF3">
    <property type="entry name" value="GH27120P"/>
    <property type="match status" value="1"/>
</dbReference>
<keyword evidence="5" id="KW-0106">Calcium</keyword>
<keyword evidence="9" id="KW-1185">Reference proteome</keyword>
<feature type="compositionally biased region" description="Polar residues" evidence="6">
    <location>
        <begin position="14"/>
        <end position="25"/>
    </location>
</feature>
<gene>
    <name evidence="8" type="ORF">IWQ62_001773</name>
</gene>
<dbReference type="GO" id="GO:0005737">
    <property type="term" value="C:cytoplasm"/>
    <property type="evidence" value="ECO:0007669"/>
    <property type="project" value="UniProtKB-SubCell"/>
</dbReference>
<dbReference type="InterPro" id="IPR051426">
    <property type="entry name" value="Peflin/Sorcin_CaBP"/>
</dbReference>
<dbReference type="CDD" id="cd16180">
    <property type="entry name" value="EFh_PEF_Group_I"/>
    <property type="match status" value="1"/>
</dbReference>
<dbReference type="EMBL" id="JANBPY010000315">
    <property type="protein sequence ID" value="KAJ1967572.1"/>
    <property type="molecule type" value="Genomic_DNA"/>
</dbReference>
<evidence type="ECO:0000313" key="8">
    <source>
        <dbReference type="EMBL" id="KAJ1967572.1"/>
    </source>
</evidence>
<evidence type="ECO:0000259" key="7">
    <source>
        <dbReference type="PROSITE" id="PS50222"/>
    </source>
</evidence>
<feature type="region of interest" description="Disordered" evidence="6">
    <location>
        <begin position="1"/>
        <end position="42"/>
    </location>
</feature>
<keyword evidence="4" id="KW-0677">Repeat</keyword>
<dbReference type="OrthoDB" id="186625at2759"/>
<dbReference type="InterPro" id="IPR011992">
    <property type="entry name" value="EF-hand-dom_pair"/>
</dbReference>
<feature type="region of interest" description="Disordered" evidence="6">
    <location>
        <begin position="190"/>
        <end position="209"/>
    </location>
</feature>
<comment type="caution">
    <text evidence="8">The sequence shown here is derived from an EMBL/GenBank/DDBJ whole genome shotgun (WGS) entry which is preliminary data.</text>
</comment>
<dbReference type="PROSITE" id="PS00018">
    <property type="entry name" value="EF_HAND_1"/>
    <property type="match status" value="1"/>
</dbReference>
<evidence type="ECO:0000256" key="1">
    <source>
        <dbReference type="ARBA" id="ARBA00004496"/>
    </source>
</evidence>
<feature type="domain" description="EF-hand" evidence="7">
    <location>
        <begin position="279"/>
        <end position="314"/>
    </location>
</feature>
<name>A0A9W8ARN5_9FUNG</name>
<evidence type="ECO:0000313" key="9">
    <source>
        <dbReference type="Proteomes" id="UP001150925"/>
    </source>
</evidence>
<comment type="subcellular location">
    <subcellularLocation>
        <location evidence="1">Cytoplasm</location>
    </subcellularLocation>
</comment>
<dbReference type="InterPro" id="IPR002048">
    <property type="entry name" value="EF_hand_dom"/>
</dbReference>
<evidence type="ECO:0000256" key="6">
    <source>
        <dbReference type="SAM" id="MobiDB-lite"/>
    </source>
</evidence>
<keyword evidence="3" id="KW-0479">Metal-binding</keyword>
<evidence type="ECO:0000256" key="4">
    <source>
        <dbReference type="ARBA" id="ARBA00022737"/>
    </source>
</evidence>
<organism evidence="8 9">
    <name type="scientific">Dispira parvispora</name>
    <dbReference type="NCBI Taxonomy" id="1520584"/>
    <lineage>
        <taxon>Eukaryota</taxon>
        <taxon>Fungi</taxon>
        <taxon>Fungi incertae sedis</taxon>
        <taxon>Zoopagomycota</taxon>
        <taxon>Kickxellomycotina</taxon>
        <taxon>Dimargaritomycetes</taxon>
        <taxon>Dimargaritales</taxon>
        <taxon>Dimargaritaceae</taxon>
        <taxon>Dispira</taxon>
    </lineage>
</organism>
<dbReference type="PANTHER" id="PTHR46212">
    <property type="entry name" value="PEFLIN"/>
    <property type="match status" value="1"/>
</dbReference>
<feature type="compositionally biased region" description="Basic and acidic residues" evidence="6">
    <location>
        <begin position="33"/>
        <end position="42"/>
    </location>
</feature>
<dbReference type="Proteomes" id="UP001150925">
    <property type="component" value="Unassembled WGS sequence"/>
</dbReference>
<dbReference type="SUPFAM" id="SSF47473">
    <property type="entry name" value="EF-hand"/>
    <property type="match status" value="1"/>
</dbReference>
<sequence length="388" mass="44035">MPFASSPRGDGLYATTTPKISTVYSNHRRQRSNTRDSDLNFDIHRTAYPSGPGMYPDHSGADKRYSLGNSPEHAYPSPINTANNSPYGSSPARVNPIPMPKGKSNRTKVTFAAEETIHNYDSMGNSLPTTMYHSQSPVHRHNSHHPPLPLPHHQRNSSGPMVGFPNVPLPSNTGISHGNGLQRAASLNVHRHHHHEYNKNNPVSSYSTASEQEHQQLLKWFRSVDKDRDGHLTAKELQSVLLNGDWSKFNMETVYLLLSLFDQDGSGTLTFPEFQNMWRYINEWRACFSKFDVEQSGTIRPSQFKRALKSFGYGLDDHLVALTIQRFDCGRGKREISIDNFIQACVTIKGTKDAFDYLRPGHEGKIHITYPQLIRLVMNDRSLYRKHR</sequence>
<dbReference type="GO" id="GO:0005509">
    <property type="term" value="F:calcium ion binding"/>
    <property type="evidence" value="ECO:0007669"/>
    <property type="project" value="InterPro"/>
</dbReference>
<dbReference type="InterPro" id="IPR018247">
    <property type="entry name" value="EF_Hand_1_Ca_BS"/>
</dbReference>
<reference evidence="8" key="1">
    <citation type="submission" date="2022-07" db="EMBL/GenBank/DDBJ databases">
        <title>Phylogenomic reconstructions and comparative analyses of Kickxellomycotina fungi.</title>
        <authorList>
            <person name="Reynolds N.K."/>
            <person name="Stajich J.E."/>
            <person name="Barry K."/>
            <person name="Grigoriev I.V."/>
            <person name="Crous P."/>
            <person name="Smith M.E."/>
        </authorList>
    </citation>
    <scope>NUCLEOTIDE SEQUENCE</scope>
    <source>
        <strain evidence="8">RSA 1196</strain>
    </source>
</reference>
<dbReference type="SMART" id="SM00054">
    <property type="entry name" value="EFh"/>
    <property type="match status" value="3"/>
</dbReference>
<keyword evidence="2" id="KW-0963">Cytoplasm</keyword>
<dbReference type="Gene3D" id="1.10.238.10">
    <property type="entry name" value="EF-hand"/>
    <property type="match status" value="1"/>
</dbReference>
<evidence type="ECO:0000256" key="2">
    <source>
        <dbReference type="ARBA" id="ARBA00022490"/>
    </source>
</evidence>
<dbReference type="PROSITE" id="PS50222">
    <property type="entry name" value="EF_HAND_2"/>
    <property type="match status" value="2"/>
</dbReference>
<feature type="compositionally biased region" description="Polar residues" evidence="6">
    <location>
        <begin position="199"/>
        <end position="209"/>
    </location>
</feature>
<feature type="domain" description="EF-hand" evidence="7">
    <location>
        <begin position="212"/>
        <end position="247"/>
    </location>
</feature>
<dbReference type="Pfam" id="PF13499">
    <property type="entry name" value="EF-hand_7"/>
    <property type="match status" value="1"/>
</dbReference>